<dbReference type="AlphaFoldDB" id="A0A939B2V6"/>
<keyword evidence="3" id="KW-1185">Reference proteome</keyword>
<comment type="caution">
    <text evidence="2">The sequence shown here is derived from an EMBL/GenBank/DDBJ whole genome shotgun (WGS) entry which is preliminary data.</text>
</comment>
<dbReference type="EMBL" id="JACJJL010000001">
    <property type="protein sequence ID" value="MBM6660251.1"/>
    <property type="molecule type" value="Genomic_DNA"/>
</dbReference>
<evidence type="ECO:0000313" key="3">
    <source>
        <dbReference type="Proteomes" id="UP000764045"/>
    </source>
</evidence>
<reference evidence="2 3" key="1">
    <citation type="journal article" date="2021" name="Sci. Rep.">
        <title>The distribution of antibiotic resistance genes in chicken gut microbiota commensals.</title>
        <authorList>
            <person name="Juricova H."/>
            <person name="Matiasovicova J."/>
            <person name="Kubasova T."/>
            <person name="Cejkova D."/>
            <person name="Rychlik I."/>
        </authorList>
    </citation>
    <scope>NUCLEOTIDE SEQUENCE [LARGE SCALE GENOMIC DNA]</scope>
    <source>
        <strain evidence="2 3">An819</strain>
    </source>
</reference>
<feature type="domain" description="N-acetyltransferase" evidence="1">
    <location>
        <begin position="5"/>
        <end position="157"/>
    </location>
</feature>
<name>A0A939B2V6_9BACT</name>
<protein>
    <submittedName>
        <fullName evidence="2">N-acetyltransferase</fullName>
    </submittedName>
</protein>
<dbReference type="SUPFAM" id="SSF55729">
    <property type="entry name" value="Acyl-CoA N-acyltransferases (Nat)"/>
    <property type="match status" value="1"/>
</dbReference>
<evidence type="ECO:0000259" key="1">
    <source>
        <dbReference type="PROSITE" id="PS51186"/>
    </source>
</evidence>
<evidence type="ECO:0000313" key="2">
    <source>
        <dbReference type="EMBL" id="MBM6660251.1"/>
    </source>
</evidence>
<dbReference type="Proteomes" id="UP000764045">
    <property type="component" value="Unassembled WGS sequence"/>
</dbReference>
<dbReference type="InterPro" id="IPR000182">
    <property type="entry name" value="GNAT_dom"/>
</dbReference>
<dbReference type="InterPro" id="IPR016181">
    <property type="entry name" value="Acyl_CoA_acyltransferase"/>
</dbReference>
<gene>
    <name evidence="2" type="ORF">H6B30_00530</name>
</gene>
<dbReference type="CDD" id="cd04301">
    <property type="entry name" value="NAT_SF"/>
    <property type="match status" value="1"/>
</dbReference>
<dbReference type="RefSeq" id="WP_205106835.1">
    <property type="nucleotide sequence ID" value="NZ_JACJJL010000001.1"/>
</dbReference>
<sequence>MNGKIALRTELSSDYRATENTVREAFWNVYAPGAAEHYLLHCLRKSPDYMPRLATVAVCGDTVVGAIACAAGSIRTDAGRTLGVVTVGPLGVLPDWQRRGIGRMLLDRTAALAAMQGHPALVLCGDPAYYSHRGFVSAETYGIRTADDMFFDALQLRELSPGALKGCAGTYHESPGYAFDESGVAAFDASFPPKLKVEGTPTQLRFKQMLTTMRPR</sequence>
<dbReference type="GO" id="GO:0016747">
    <property type="term" value="F:acyltransferase activity, transferring groups other than amino-acyl groups"/>
    <property type="evidence" value="ECO:0007669"/>
    <property type="project" value="InterPro"/>
</dbReference>
<dbReference type="PROSITE" id="PS51186">
    <property type="entry name" value="GNAT"/>
    <property type="match status" value="1"/>
</dbReference>
<accession>A0A939B2V6</accession>
<organism evidence="2 3">
    <name type="scientific">Marseilla massiliensis</name>
    <dbReference type="NCBI Taxonomy" id="1841864"/>
    <lineage>
        <taxon>Bacteria</taxon>
        <taxon>Pseudomonadati</taxon>
        <taxon>Bacteroidota</taxon>
        <taxon>Bacteroidia</taxon>
        <taxon>Bacteroidales</taxon>
        <taxon>Prevotellaceae</taxon>
        <taxon>Marseilla</taxon>
    </lineage>
</organism>
<dbReference type="Gene3D" id="3.40.630.30">
    <property type="match status" value="1"/>
</dbReference>
<dbReference type="Pfam" id="PF13508">
    <property type="entry name" value="Acetyltransf_7"/>
    <property type="match status" value="1"/>
</dbReference>
<proteinExistence type="predicted"/>